<dbReference type="InterPro" id="IPR013520">
    <property type="entry name" value="Ribonucl_H"/>
</dbReference>
<keyword evidence="4" id="KW-0698">rRNA processing</keyword>
<feature type="compositionally biased region" description="Basic and acidic residues" evidence="10">
    <location>
        <begin position="377"/>
        <end position="388"/>
    </location>
</feature>
<evidence type="ECO:0000313" key="12">
    <source>
        <dbReference type="EMBL" id="WFD03881.1"/>
    </source>
</evidence>
<keyword evidence="5" id="KW-0540">Nuclease</keyword>
<comment type="function">
    <text evidence="9">Exoribonuclease involved in ribosome biosynthesis. Involved in the processing of ITS1, the internal transcribed spacer localized between the 18S and 5.8S rRNAs.</text>
</comment>
<feature type="domain" description="Exonuclease" evidence="11">
    <location>
        <begin position="134"/>
        <end position="297"/>
    </location>
</feature>
<dbReference type="GO" id="GO:0006364">
    <property type="term" value="P:rRNA processing"/>
    <property type="evidence" value="ECO:0007669"/>
    <property type="project" value="UniProtKB-KW"/>
</dbReference>
<feature type="region of interest" description="Disordered" evidence="10">
    <location>
        <begin position="1"/>
        <end position="57"/>
    </location>
</feature>
<evidence type="ECO:0000313" key="13">
    <source>
        <dbReference type="Proteomes" id="UP001214603"/>
    </source>
</evidence>
<evidence type="ECO:0000256" key="5">
    <source>
        <dbReference type="ARBA" id="ARBA00022722"/>
    </source>
</evidence>
<evidence type="ECO:0000259" key="11">
    <source>
        <dbReference type="SMART" id="SM00479"/>
    </source>
</evidence>
<comment type="subcellular location">
    <subcellularLocation>
        <location evidence="1">Nucleus</location>
    </subcellularLocation>
</comment>
<protein>
    <recommendedName>
        <fullName evidence="3">RNA exonuclease 4</fullName>
    </recommendedName>
</protein>
<evidence type="ECO:0000256" key="9">
    <source>
        <dbReference type="ARBA" id="ARBA00025599"/>
    </source>
</evidence>
<comment type="similarity">
    <text evidence="2">Belongs to the REXO4 family.</text>
</comment>
<dbReference type="InterPro" id="IPR012337">
    <property type="entry name" value="RNaseH-like_sf"/>
</dbReference>
<dbReference type="InterPro" id="IPR036397">
    <property type="entry name" value="RNaseH_sf"/>
</dbReference>
<dbReference type="GO" id="GO:0005634">
    <property type="term" value="C:nucleus"/>
    <property type="evidence" value="ECO:0007669"/>
    <property type="project" value="UniProtKB-SubCell"/>
</dbReference>
<dbReference type="SUPFAM" id="SSF53098">
    <property type="entry name" value="Ribonuclease H-like"/>
    <property type="match status" value="1"/>
</dbReference>
<dbReference type="SMART" id="SM00479">
    <property type="entry name" value="EXOIII"/>
    <property type="match status" value="1"/>
</dbReference>
<evidence type="ECO:0000256" key="1">
    <source>
        <dbReference type="ARBA" id="ARBA00004123"/>
    </source>
</evidence>
<organism evidence="12 13">
    <name type="scientific">Malassezia obtusa</name>
    <dbReference type="NCBI Taxonomy" id="76774"/>
    <lineage>
        <taxon>Eukaryota</taxon>
        <taxon>Fungi</taxon>
        <taxon>Dikarya</taxon>
        <taxon>Basidiomycota</taxon>
        <taxon>Ustilaginomycotina</taxon>
        <taxon>Malasseziomycetes</taxon>
        <taxon>Malasseziales</taxon>
        <taxon>Malasseziaceae</taxon>
        <taxon>Malassezia</taxon>
    </lineage>
</organism>
<dbReference type="AlphaFoldDB" id="A0AAF0E1W7"/>
<dbReference type="InterPro" id="IPR037431">
    <property type="entry name" value="REX4_DEDDh_dom"/>
</dbReference>
<name>A0AAF0E1W7_9BASI</name>
<dbReference type="PANTHER" id="PTHR12801">
    <property type="entry name" value="RNA EXONUCLEASE REXO1 / RECO3 FAMILY MEMBER-RELATED"/>
    <property type="match status" value="1"/>
</dbReference>
<dbReference type="InterPro" id="IPR047021">
    <property type="entry name" value="REXO1/3/4-like"/>
</dbReference>
<evidence type="ECO:0000256" key="7">
    <source>
        <dbReference type="ARBA" id="ARBA00022839"/>
    </source>
</evidence>
<dbReference type="Proteomes" id="UP001214603">
    <property type="component" value="Chromosome 6"/>
</dbReference>
<sequence>MSAAARPGSNWSALQQKLRDGSPRPTRTPRRRHTSHSEGRKAEAPAPPPPAAPAKQPLPWFAEDLTPEDLALVLSTSGASDADLKKRDVTREHVEELKRNAIHWEGYLDEATKRRIVLGEDDAKVSPAKKEVGHYVGIDCEMVGVGPGARGSALARVTLVNWHGYVVYDKFVRPQEKVTDYRTWVSGVHASDLQDAPSFATVQQEVADLIKGRVLVGHAIENDLRALMLSHPRPQIRDTAQFQPLRDIAGRKNPGLRALAKLVLGLEIQKGGHAHSPVEDARTTMAIFRTQKDAWDRTLGIQASKKHRKRAAPAAASGLTIDVGAASAADDEEELPKKTTRTATMRSPLGTGTVRSPLGTAISPRTQISHRLSQLQVRREQSRREAPRAKSAPEWWLND</sequence>
<feature type="region of interest" description="Disordered" evidence="10">
    <location>
        <begin position="326"/>
        <end position="399"/>
    </location>
</feature>
<dbReference type="GO" id="GO:0008408">
    <property type="term" value="F:3'-5' exonuclease activity"/>
    <property type="evidence" value="ECO:0007669"/>
    <property type="project" value="InterPro"/>
</dbReference>
<gene>
    <name evidence="12" type="primary">REX4</name>
    <name evidence="12" type="ORF">MOBT1_002577</name>
</gene>
<dbReference type="GO" id="GO:0003676">
    <property type="term" value="F:nucleic acid binding"/>
    <property type="evidence" value="ECO:0007669"/>
    <property type="project" value="InterPro"/>
</dbReference>
<keyword evidence="7 12" id="KW-0269">Exonuclease</keyword>
<dbReference type="FunFam" id="3.30.420.10:FF:000007">
    <property type="entry name" value="Interferon-stimulated exonuclease gene 20"/>
    <property type="match status" value="1"/>
</dbReference>
<dbReference type="Pfam" id="PF00929">
    <property type="entry name" value="RNase_T"/>
    <property type="match status" value="1"/>
</dbReference>
<dbReference type="CDD" id="cd06144">
    <property type="entry name" value="REX4_like"/>
    <property type="match status" value="1"/>
</dbReference>
<evidence type="ECO:0000256" key="6">
    <source>
        <dbReference type="ARBA" id="ARBA00022801"/>
    </source>
</evidence>
<feature type="compositionally biased region" description="Polar residues" evidence="10">
    <location>
        <begin position="363"/>
        <end position="376"/>
    </location>
</feature>
<keyword evidence="13" id="KW-1185">Reference proteome</keyword>
<evidence type="ECO:0000256" key="2">
    <source>
        <dbReference type="ARBA" id="ARBA00010489"/>
    </source>
</evidence>
<evidence type="ECO:0000256" key="4">
    <source>
        <dbReference type="ARBA" id="ARBA00022552"/>
    </source>
</evidence>
<evidence type="ECO:0000256" key="10">
    <source>
        <dbReference type="SAM" id="MobiDB-lite"/>
    </source>
</evidence>
<evidence type="ECO:0000256" key="8">
    <source>
        <dbReference type="ARBA" id="ARBA00023242"/>
    </source>
</evidence>
<accession>A0AAF0E1W7</accession>
<dbReference type="PANTHER" id="PTHR12801:SF45">
    <property type="entry name" value="RNA EXONUCLEASE 4"/>
    <property type="match status" value="1"/>
</dbReference>
<dbReference type="Gene3D" id="3.30.420.10">
    <property type="entry name" value="Ribonuclease H-like superfamily/Ribonuclease H"/>
    <property type="match status" value="1"/>
</dbReference>
<keyword evidence="6" id="KW-0378">Hydrolase</keyword>
<keyword evidence="8" id="KW-0539">Nucleus</keyword>
<evidence type="ECO:0000256" key="3">
    <source>
        <dbReference type="ARBA" id="ARBA00016937"/>
    </source>
</evidence>
<proteinExistence type="inferred from homology"/>
<dbReference type="GO" id="GO:0000027">
    <property type="term" value="P:ribosomal large subunit assembly"/>
    <property type="evidence" value="ECO:0007669"/>
    <property type="project" value="TreeGrafter"/>
</dbReference>
<dbReference type="EMBL" id="CP119939">
    <property type="protein sequence ID" value="WFD03881.1"/>
    <property type="molecule type" value="Genomic_DNA"/>
</dbReference>
<reference evidence="12" key="1">
    <citation type="submission" date="2023-03" db="EMBL/GenBank/DDBJ databases">
        <title>Mating type loci evolution in Malassezia.</title>
        <authorList>
            <person name="Coelho M.A."/>
        </authorList>
    </citation>
    <scope>NUCLEOTIDE SEQUENCE</scope>
    <source>
        <strain evidence="12">CBS 7876</strain>
    </source>
</reference>